<dbReference type="RefSeq" id="WP_197231977.1">
    <property type="nucleotide sequence ID" value="NZ_SJPV01000035.1"/>
</dbReference>
<dbReference type="PROSITE" id="PS51257">
    <property type="entry name" value="PROKAR_LIPOPROTEIN"/>
    <property type="match status" value="1"/>
</dbReference>
<gene>
    <name evidence="1" type="ORF">Poly41_70260</name>
</gene>
<name>A0A5C6CTX9_9BACT</name>
<dbReference type="EMBL" id="SJPV01000035">
    <property type="protein sequence ID" value="TWU27952.1"/>
    <property type="molecule type" value="Genomic_DNA"/>
</dbReference>
<keyword evidence="2" id="KW-1185">Reference proteome</keyword>
<organism evidence="1 2">
    <name type="scientific">Novipirellula artificiosorum</name>
    <dbReference type="NCBI Taxonomy" id="2528016"/>
    <lineage>
        <taxon>Bacteria</taxon>
        <taxon>Pseudomonadati</taxon>
        <taxon>Planctomycetota</taxon>
        <taxon>Planctomycetia</taxon>
        <taxon>Pirellulales</taxon>
        <taxon>Pirellulaceae</taxon>
        <taxon>Novipirellula</taxon>
    </lineage>
</organism>
<proteinExistence type="predicted"/>
<sequence length="164" mass="18054">MRRRRIVILCAVALLSIACIAWRETIYHIYFAVNRSRVAASAPVATASSPSIAWTESQIIGWHYSLVSSSRVADFGFYETAATANIGGPPEDDLPHLGIKAGDESLMEVRMCGVFWSISPTGELLLAEPDSDYAVTLRLVYIDDRVASVWNATVSEPEVYVRSQ</sequence>
<evidence type="ECO:0000313" key="2">
    <source>
        <dbReference type="Proteomes" id="UP000319143"/>
    </source>
</evidence>
<comment type="caution">
    <text evidence="1">The sequence shown here is derived from an EMBL/GenBank/DDBJ whole genome shotgun (WGS) entry which is preliminary data.</text>
</comment>
<reference evidence="1 2" key="1">
    <citation type="submission" date="2019-02" db="EMBL/GenBank/DDBJ databases">
        <title>Deep-cultivation of Planctomycetes and their phenomic and genomic characterization uncovers novel biology.</title>
        <authorList>
            <person name="Wiegand S."/>
            <person name="Jogler M."/>
            <person name="Boedeker C."/>
            <person name="Pinto D."/>
            <person name="Vollmers J."/>
            <person name="Rivas-Marin E."/>
            <person name="Kohn T."/>
            <person name="Peeters S.H."/>
            <person name="Heuer A."/>
            <person name="Rast P."/>
            <person name="Oberbeckmann S."/>
            <person name="Bunk B."/>
            <person name="Jeske O."/>
            <person name="Meyerdierks A."/>
            <person name="Storesund J.E."/>
            <person name="Kallscheuer N."/>
            <person name="Luecker S."/>
            <person name="Lage O.M."/>
            <person name="Pohl T."/>
            <person name="Merkel B.J."/>
            <person name="Hornburger P."/>
            <person name="Mueller R.-W."/>
            <person name="Bruemmer F."/>
            <person name="Labrenz M."/>
            <person name="Spormann A.M."/>
            <person name="Op Den Camp H."/>
            <person name="Overmann J."/>
            <person name="Amann R."/>
            <person name="Jetten M.S.M."/>
            <person name="Mascher T."/>
            <person name="Medema M.H."/>
            <person name="Devos D.P."/>
            <person name="Kaster A.-K."/>
            <person name="Ovreas L."/>
            <person name="Rohde M."/>
            <person name="Galperin M.Y."/>
            <person name="Jogler C."/>
        </authorList>
    </citation>
    <scope>NUCLEOTIDE SEQUENCE [LARGE SCALE GENOMIC DNA]</scope>
    <source>
        <strain evidence="1 2">Poly41</strain>
    </source>
</reference>
<evidence type="ECO:0000313" key="1">
    <source>
        <dbReference type="EMBL" id="TWU27952.1"/>
    </source>
</evidence>
<dbReference type="AlphaFoldDB" id="A0A5C6CTX9"/>
<protein>
    <submittedName>
        <fullName evidence="1">Uncharacterized protein</fullName>
    </submittedName>
</protein>
<accession>A0A5C6CTX9</accession>
<dbReference type="Proteomes" id="UP000319143">
    <property type="component" value="Unassembled WGS sequence"/>
</dbReference>